<evidence type="ECO:0000256" key="1">
    <source>
        <dbReference type="ARBA" id="ARBA00004173"/>
    </source>
</evidence>
<dbReference type="GO" id="GO:0005739">
    <property type="term" value="C:mitochondrion"/>
    <property type="evidence" value="ECO:0007669"/>
    <property type="project" value="UniProtKB-SubCell"/>
</dbReference>
<dbReference type="PANTHER" id="PTHR36091">
    <property type="entry name" value="ALTERED INHERITANCE OF MITOCHONDRIA PROTEIN 9, MITOCHONDRIAL"/>
    <property type="match status" value="1"/>
</dbReference>
<dbReference type="PANTHER" id="PTHR36091:SF1">
    <property type="entry name" value="ALTERED INHERITANCE OF MITOCHONDRIA PROTEIN 9, MITOCHONDRIAL"/>
    <property type="match status" value="1"/>
</dbReference>
<dbReference type="InterPro" id="IPR051035">
    <property type="entry name" value="Mito_inheritance_9"/>
</dbReference>
<proteinExistence type="inferred from homology"/>
<dbReference type="Proteomes" id="UP000756132">
    <property type="component" value="Chromosome 7"/>
</dbReference>
<keyword evidence="4" id="KW-0809">Transit peptide</keyword>
<dbReference type="RefSeq" id="XP_047764397.1">
    <property type="nucleotide sequence ID" value="XM_047909808.1"/>
</dbReference>
<keyword evidence="8" id="KW-1185">Reference proteome</keyword>
<gene>
    <name evidence="7" type="ORF">CLAFUR5_10660</name>
</gene>
<evidence type="ECO:0000256" key="4">
    <source>
        <dbReference type="ARBA" id="ARBA00022946"/>
    </source>
</evidence>
<evidence type="ECO:0000256" key="6">
    <source>
        <dbReference type="ARBA" id="ARBA00031849"/>
    </source>
</evidence>
<dbReference type="InterPro" id="IPR011009">
    <property type="entry name" value="Kinase-like_dom_sf"/>
</dbReference>
<dbReference type="KEGG" id="ffu:CLAFUR5_10660"/>
<dbReference type="Gene3D" id="3.90.1200.10">
    <property type="match status" value="1"/>
</dbReference>
<name>A0A9Q8PCK1_PASFU</name>
<evidence type="ECO:0000313" key="7">
    <source>
        <dbReference type="EMBL" id="UJO20031.1"/>
    </source>
</evidence>
<organism evidence="7 8">
    <name type="scientific">Passalora fulva</name>
    <name type="common">Tomato leaf mold</name>
    <name type="synonym">Cladosporium fulvum</name>
    <dbReference type="NCBI Taxonomy" id="5499"/>
    <lineage>
        <taxon>Eukaryota</taxon>
        <taxon>Fungi</taxon>
        <taxon>Dikarya</taxon>
        <taxon>Ascomycota</taxon>
        <taxon>Pezizomycotina</taxon>
        <taxon>Dothideomycetes</taxon>
        <taxon>Dothideomycetidae</taxon>
        <taxon>Mycosphaerellales</taxon>
        <taxon>Mycosphaerellaceae</taxon>
        <taxon>Fulvia</taxon>
    </lineage>
</organism>
<dbReference type="OrthoDB" id="3686395at2759"/>
<evidence type="ECO:0000313" key="8">
    <source>
        <dbReference type="Proteomes" id="UP000756132"/>
    </source>
</evidence>
<evidence type="ECO:0000256" key="2">
    <source>
        <dbReference type="ARBA" id="ARBA00005543"/>
    </source>
</evidence>
<dbReference type="EMBL" id="CP090169">
    <property type="protein sequence ID" value="UJO20031.1"/>
    <property type="molecule type" value="Genomic_DNA"/>
</dbReference>
<protein>
    <recommendedName>
        <fullName evidence="3">Altered inheritance of mitochondria protein 9, mitochondrial</fullName>
    </recommendedName>
    <alternativeName>
        <fullName evidence="6">Found in mitochondrial proteome protein 29</fullName>
    </alternativeName>
</protein>
<dbReference type="SUPFAM" id="SSF56112">
    <property type="entry name" value="Protein kinase-like (PK-like)"/>
    <property type="match status" value="1"/>
</dbReference>
<sequence>MADFPERQVGSFRLAFEWTGPCLFNSYGPHVRIAYGNDPIIADPQCASIVEAMKRMHGTAETVITRSRSVGNGRRRSTHSMLRPYCSWDMDLRERAEARYVIGPINKRTFYDGSEVHNTDHRGPWSKALDFIRSSVQIAHNRLMDETWRLDHHKFLGPGIVNDPSELCIHTCQKLLERVDAIVPYMTPKDPEMTKATLWHSDLHHNNIVHKDGQISAMVDWQGVWACPLYLTAKDLNPIQLPPDFGELKL</sequence>
<comment type="similarity">
    <text evidence="2">Belongs to the AIM9 family.</text>
</comment>
<comment type="subcellular location">
    <subcellularLocation>
        <location evidence="1">Mitochondrion</location>
    </subcellularLocation>
</comment>
<reference evidence="7" key="1">
    <citation type="submission" date="2021-12" db="EMBL/GenBank/DDBJ databases">
        <authorList>
            <person name="Zaccaron A."/>
            <person name="Stergiopoulos I."/>
        </authorList>
    </citation>
    <scope>NUCLEOTIDE SEQUENCE</scope>
    <source>
        <strain evidence="7">Race5_Kim</strain>
    </source>
</reference>
<reference evidence="7" key="2">
    <citation type="journal article" date="2022" name="Microb. Genom.">
        <title>A chromosome-scale genome assembly of the tomato pathogen Cladosporium fulvum reveals a compartmentalized genome architecture and the presence of a dispensable chromosome.</title>
        <authorList>
            <person name="Zaccaron A.Z."/>
            <person name="Chen L.H."/>
            <person name="Samaras A."/>
            <person name="Stergiopoulos I."/>
        </authorList>
    </citation>
    <scope>NUCLEOTIDE SEQUENCE</scope>
    <source>
        <strain evidence="7">Race5_Kim</strain>
    </source>
</reference>
<accession>A0A9Q8PCK1</accession>
<keyword evidence="5" id="KW-0496">Mitochondrion</keyword>
<dbReference type="GeneID" id="71990538"/>
<evidence type="ECO:0000256" key="5">
    <source>
        <dbReference type="ARBA" id="ARBA00023128"/>
    </source>
</evidence>
<dbReference type="AlphaFoldDB" id="A0A9Q8PCK1"/>
<evidence type="ECO:0000256" key="3">
    <source>
        <dbReference type="ARBA" id="ARBA00016197"/>
    </source>
</evidence>